<keyword evidence="1" id="KW-0812">Transmembrane</keyword>
<dbReference type="EMBL" id="KN549600">
    <property type="protein sequence ID" value="KHJ96719.1"/>
    <property type="molecule type" value="Genomic_DNA"/>
</dbReference>
<dbReference type="Pfam" id="PF10328">
    <property type="entry name" value="7TM_GPCR_Srx"/>
    <property type="match status" value="1"/>
</dbReference>
<dbReference type="Proteomes" id="UP000053660">
    <property type="component" value="Unassembled WGS sequence"/>
</dbReference>
<name>A0A0B1THK6_OESDE</name>
<proteinExistence type="predicted"/>
<gene>
    <name evidence="3" type="ORF">OESDEN_03312</name>
</gene>
<reference evidence="3 4" key="1">
    <citation type="submission" date="2014-03" db="EMBL/GenBank/DDBJ databases">
        <title>Draft genome of the hookworm Oesophagostomum dentatum.</title>
        <authorList>
            <person name="Mitreva M."/>
        </authorList>
    </citation>
    <scope>NUCLEOTIDE SEQUENCE [LARGE SCALE GENOMIC DNA]</scope>
    <source>
        <strain evidence="3 4">OD-Hann</strain>
    </source>
</reference>
<organism evidence="3 4">
    <name type="scientific">Oesophagostomum dentatum</name>
    <name type="common">Nodular worm</name>
    <dbReference type="NCBI Taxonomy" id="61180"/>
    <lineage>
        <taxon>Eukaryota</taxon>
        <taxon>Metazoa</taxon>
        <taxon>Ecdysozoa</taxon>
        <taxon>Nematoda</taxon>
        <taxon>Chromadorea</taxon>
        <taxon>Rhabditida</taxon>
        <taxon>Rhabditina</taxon>
        <taxon>Rhabditomorpha</taxon>
        <taxon>Strongyloidea</taxon>
        <taxon>Strongylidae</taxon>
        <taxon>Oesophagostomum</taxon>
    </lineage>
</organism>
<evidence type="ECO:0000313" key="3">
    <source>
        <dbReference type="EMBL" id="KHJ96719.1"/>
    </source>
</evidence>
<accession>A0A0B1THK6</accession>
<dbReference type="AlphaFoldDB" id="A0A0B1THK6"/>
<dbReference type="PANTHER" id="PTHR23017:SF44">
    <property type="entry name" value="G-PROTEIN COUPLED RECEPTORS FAMILY 1 PROFILE DOMAIN-CONTAINING PROTEIN"/>
    <property type="match status" value="1"/>
</dbReference>
<evidence type="ECO:0000256" key="1">
    <source>
        <dbReference type="SAM" id="Phobius"/>
    </source>
</evidence>
<evidence type="ECO:0000313" key="4">
    <source>
        <dbReference type="Proteomes" id="UP000053660"/>
    </source>
</evidence>
<dbReference type="InterPro" id="IPR019430">
    <property type="entry name" value="7TM_GPCR_serpentine_rcpt_Srx"/>
</dbReference>
<dbReference type="PANTHER" id="PTHR23017">
    <property type="entry name" value="SERPENTINE RECEPTOR, CLASS X"/>
    <property type="match status" value="1"/>
</dbReference>
<dbReference type="OrthoDB" id="5849384at2759"/>
<keyword evidence="1" id="KW-0472">Membrane</keyword>
<sequence>MEHIVFSVWDYQLAAGTIFTISFVGCLANWIVATSTQRLPSMQNSFGRLMTSQSTGEAVFCSIFAFYYSPMQQHDLGSVFAKIWHGSPDVL</sequence>
<keyword evidence="4" id="KW-1185">Reference proteome</keyword>
<protein>
    <recommendedName>
        <fullName evidence="2">7TM GPCR serpentine receptor class x (Srx) domain-containing protein</fullName>
    </recommendedName>
</protein>
<feature type="transmembrane region" description="Helical" evidence="1">
    <location>
        <begin position="12"/>
        <end position="32"/>
    </location>
</feature>
<feature type="domain" description="7TM GPCR serpentine receptor class x (Srx)" evidence="2">
    <location>
        <begin position="19"/>
        <end position="74"/>
    </location>
</feature>
<evidence type="ECO:0000259" key="2">
    <source>
        <dbReference type="Pfam" id="PF10328"/>
    </source>
</evidence>
<keyword evidence="1" id="KW-1133">Transmembrane helix</keyword>